<sequence>MDLLRCYPHCHPTRWISFTLSPTDLFPHSQPRDLFSHCHPRISSTLSPAGSLSHHLGIFFTPHPRDLSPTSGIFFTPSAGSHTVSGSFSHRHQRDLFHTVTRGIFFTHRLPLDLFSLSPVFSLSPFHTVTRGISSPSAGDLFSHRHCHPSPAGSLSHFPAGYFSHCHPRDLFSHRHPRDLFHTVSRLSHRHPRISLSPAGSLSHSQPRDLFTLSPTGSLFTLSPASLSPPSPRGSFSHRHPGFFHTVTRDLFTLSPRDLFTLSHPTPIDIFHTVTRWISFTLLHGSFSPPWIAFTLGSFHTVTHWISFPCHPLDLFIRCHPSPGDLFHPLISFTPPGISSTHPMSPTPTDLFHCQPRISFSLSPTDLFHTRWISFTLSPAGSFSHCHPMGSLSPVTPRDLFFTLSPPRDLDLFHTVTHRWISFTLTHWISFHSWISFTHCHPMDLFHTLPLSPGSLSHSHPMDLDLFSHSPTDHPAADLDHRHPRDLFHTVTHWISFTLSAAGSLSHCHPRDLFHTVTHRGDLFSHPDLFHTSTLTHGISFHTVSRGIFFTLSPAGSFSHCHPLDLFLFHTVTTGYLLSPAGSFSPADLFSHCLPRDLFHTVTRWIAFTLSHIIFSHRHPSFTLHPRDLTHFTPSPAGSFHTLSPTGSFFTHWIFFHTSFPRTVTHQDLFTPSAFSHVTRPFTLSPDGSFSHCHPRISFTHPRDLTPSPAGSLFTLSPAGSLSHSQPRDLFHTVTHGISSTLSPAGSLSHCLPRDLFHTLTRGIFFTLSPAGSLSLFHTVRISFTPSPGSLFTLSPAGSFSHCHPRDLFHTVSRGIFFTLTHTHWIFFTLSPTPSPAGSFSHRVTTVTRGISFTLDLFHTVTRGSLSHSAAGSFVHTAGISFTLRDLFHPFSSFFRHPRDLHVTRRISFTPSPDKLKSHPLSLFHLFSHNAHTVTR</sequence>
<reference evidence="1" key="1">
    <citation type="submission" date="2021-01" db="EMBL/GenBank/DDBJ databases">
        <authorList>
            <person name="Li R."/>
            <person name="Bekaert M."/>
        </authorList>
    </citation>
    <scope>NUCLEOTIDE SEQUENCE</scope>
    <source>
        <strain evidence="1">Farmed</strain>
    </source>
</reference>
<proteinExistence type="predicted"/>
<name>A0A812B9B7_ACAPH</name>
<evidence type="ECO:0000313" key="1">
    <source>
        <dbReference type="EMBL" id="CAE1173182.1"/>
    </source>
</evidence>
<dbReference type="EMBL" id="CAHIKZ030000417">
    <property type="protein sequence ID" value="CAE1173182.1"/>
    <property type="molecule type" value="Genomic_DNA"/>
</dbReference>
<dbReference type="AlphaFoldDB" id="A0A812B9B7"/>
<organism evidence="1 2">
    <name type="scientific">Acanthosepion pharaonis</name>
    <name type="common">Pharaoh cuttlefish</name>
    <name type="synonym">Sepia pharaonis</name>
    <dbReference type="NCBI Taxonomy" id="158019"/>
    <lineage>
        <taxon>Eukaryota</taxon>
        <taxon>Metazoa</taxon>
        <taxon>Spiralia</taxon>
        <taxon>Lophotrochozoa</taxon>
        <taxon>Mollusca</taxon>
        <taxon>Cephalopoda</taxon>
        <taxon>Coleoidea</taxon>
        <taxon>Decapodiformes</taxon>
        <taxon>Sepiida</taxon>
        <taxon>Sepiina</taxon>
        <taxon>Sepiidae</taxon>
        <taxon>Acanthosepion</taxon>
    </lineage>
</organism>
<gene>
    <name evidence="1" type="ORF">SPHA_12492</name>
</gene>
<protein>
    <submittedName>
        <fullName evidence="1">Uncharacterized protein</fullName>
    </submittedName>
</protein>
<dbReference type="Proteomes" id="UP000597762">
    <property type="component" value="Unassembled WGS sequence"/>
</dbReference>
<accession>A0A812B9B7</accession>
<keyword evidence="2" id="KW-1185">Reference proteome</keyword>
<comment type="caution">
    <text evidence="1">The sequence shown here is derived from an EMBL/GenBank/DDBJ whole genome shotgun (WGS) entry which is preliminary data.</text>
</comment>
<evidence type="ECO:0000313" key="2">
    <source>
        <dbReference type="Proteomes" id="UP000597762"/>
    </source>
</evidence>